<evidence type="ECO:0000256" key="1">
    <source>
        <dbReference type="SAM" id="MobiDB-lite"/>
    </source>
</evidence>
<name>A0ABU6YNI4_9FABA</name>
<evidence type="ECO:0000313" key="3">
    <source>
        <dbReference type="Proteomes" id="UP001341840"/>
    </source>
</evidence>
<accession>A0ABU6YNI4</accession>
<organism evidence="2 3">
    <name type="scientific">Stylosanthes scabra</name>
    <dbReference type="NCBI Taxonomy" id="79078"/>
    <lineage>
        <taxon>Eukaryota</taxon>
        <taxon>Viridiplantae</taxon>
        <taxon>Streptophyta</taxon>
        <taxon>Embryophyta</taxon>
        <taxon>Tracheophyta</taxon>
        <taxon>Spermatophyta</taxon>
        <taxon>Magnoliopsida</taxon>
        <taxon>eudicotyledons</taxon>
        <taxon>Gunneridae</taxon>
        <taxon>Pentapetalae</taxon>
        <taxon>rosids</taxon>
        <taxon>fabids</taxon>
        <taxon>Fabales</taxon>
        <taxon>Fabaceae</taxon>
        <taxon>Papilionoideae</taxon>
        <taxon>50 kb inversion clade</taxon>
        <taxon>dalbergioids sensu lato</taxon>
        <taxon>Dalbergieae</taxon>
        <taxon>Pterocarpus clade</taxon>
        <taxon>Stylosanthes</taxon>
    </lineage>
</organism>
<feature type="non-terminal residue" evidence="2">
    <location>
        <position position="1"/>
    </location>
</feature>
<sequence length="85" mass="9668">SVKPDTTAKIHLVDLEPPERKIPERPQPEGELDKVQTGPEAEQVTMIAKNLPDEVKVGLNHFLRRNVDLFAWTAAARNRPKFFQP</sequence>
<keyword evidence="3" id="KW-1185">Reference proteome</keyword>
<evidence type="ECO:0000313" key="2">
    <source>
        <dbReference type="EMBL" id="MED6211485.1"/>
    </source>
</evidence>
<reference evidence="2 3" key="1">
    <citation type="journal article" date="2023" name="Plants (Basel)">
        <title>Bridging the Gap: Combining Genomics and Transcriptomics Approaches to Understand Stylosanthes scabra, an Orphan Legume from the Brazilian Caatinga.</title>
        <authorList>
            <person name="Ferreira-Neto J.R.C."/>
            <person name="da Silva M.D."/>
            <person name="Binneck E."/>
            <person name="de Melo N.F."/>
            <person name="da Silva R.H."/>
            <person name="de Melo A.L.T.M."/>
            <person name="Pandolfi V."/>
            <person name="Bustamante F.O."/>
            <person name="Brasileiro-Vidal A.C."/>
            <person name="Benko-Iseppon A.M."/>
        </authorList>
    </citation>
    <scope>NUCLEOTIDE SEQUENCE [LARGE SCALE GENOMIC DNA]</scope>
    <source>
        <tissue evidence="2">Leaves</tissue>
    </source>
</reference>
<dbReference type="Proteomes" id="UP001341840">
    <property type="component" value="Unassembled WGS sequence"/>
</dbReference>
<feature type="compositionally biased region" description="Basic and acidic residues" evidence="1">
    <location>
        <begin position="1"/>
        <end position="34"/>
    </location>
</feature>
<protein>
    <submittedName>
        <fullName evidence="2">Uncharacterized protein</fullName>
    </submittedName>
</protein>
<feature type="region of interest" description="Disordered" evidence="1">
    <location>
        <begin position="1"/>
        <end position="39"/>
    </location>
</feature>
<comment type="caution">
    <text evidence="2">The sequence shown here is derived from an EMBL/GenBank/DDBJ whole genome shotgun (WGS) entry which is preliminary data.</text>
</comment>
<dbReference type="EMBL" id="JASCZI010242570">
    <property type="protein sequence ID" value="MED6211485.1"/>
    <property type="molecule type" value="Genomic_DNA"/>
</dbReference>
<gene>
    <name evidence="2" type="ORF">PIB30_074140</name>
</gene>
<proteinExistence type="predicted"/>